<dbReference type="RefSeq" id="WP_091451712.1">
    <property type="nucleotide sequence ID" value="NZ_FOGD01000001.1"/>
</dbReference>
<dbReference type="Pfam" id="PF10014">
    <property type="entry name" value="2OG-Fe_Oxy_2"/>
    <property type="match status" value="1"/>
</dbReference>
<proteinExistence type="predicted"/>
<dbReference type="InterPro" id="IPR018724">
    <property type="entry name" value="2OG-Fe_dioxygenase"/>
</dbReference>
<organism evidence="1 2">
    <name type="scientific">Giesbergeria anulus</name>
    <dbReference type="NCBI Taxonomy" id="180197"/>
    <lineage>
        <taxon>Bacteria</taxon>
        <taxon>Pseudomonadati</taxon>
        <taxon>Pseudomonadota</taxon>
        <taxon>Betaproteobacteria</taxon>
        <taxon>Burkholderiales</taxon>
        <taxon>Comamonadaceae</taxon>
        <taxon>Giesbergeria</taxon>
    </lineage>
</organism>
<gene>
    <name evidence="1" type="ORF">SAMN02982919_00319</name>
</gene>
<dbReference type="STRING" id="180197.SAMN02982919_00319"/>
<dbReference type="EMBL" id="FOGD01000001">
    <property type="protein sequence ID" value="SEQ26068.1"/>
    <property type="molecule type" value="Genomic_DNA"/>
</dbReference>
<keyword evidence="2" id="KW-1185">Reference proteome</keyword>
<dbReference type="OrthoDB" id="6681382at2"/>
<evidence type="ECO:0008006" key="3">
    <source>
        <dbReference type="Google" id="ProtNLM"/>
    </source>
</evidence>
<evidence type="ECO:0000313" key="1">
    <source>
        <dbReference type="EMBL" id="SEQ26068.1"/>
    </source>
</evidence>
<accession>A0A1H9EM32</accession>
<dbReference type="AlphaFoldDB" id="A0A1H9EM32"/>
<sequence length="256" mass="28320">MATPTFLPPFCPLPALPQRLQQQGFAVLSSADVAQWIGCQLPDLQALQADWNHLPPDHYLKDGGRYRQRRHASFIVQGATVHPVPHRAHWQPLEYNALHGGMERWFEPIPQASLARPVWGQLLQTLGQLCTAVFSPGQTPTPWFIEAHQFRIDTTDGIGRPTPEGAHRDGVDLVAVFLVAREGVKGGETRVFEACAPAGQRFTLTQPWSLLLLDDARMIHETTPIQPEMAGGYRDTLVVTCRRSGFQDSPAAAPDA</sequence>
<name>A0A1H9EM32_9BURK</name>
<protein>
    <recommendedName>
        <fullName evidence="3">2OG-Fe dioxygenase</fullName>
    </recommendedName>
</protein>
<dbReference type="Gene3D" id="2.60.120.620">
    <property type="entry name" value="q2cbj1_9rhob like domain"/>
    <property type="match status" value="1"/>
</dbReference>
<dbReference type="Proteomes" id="UP000199766">
    <property type="component" value="Unassembled WGS sequence"/>
</dbReference>
<reference evidence="1 2" key="1">
    <citation type="submission" date="2016-10" db="EMBL/GenBank/DDBJ databases">
        <authorList>
            <person name="de Groot N.N."/>
        </authorList>
    </citation>
    <scope>NUCLEOTIDE SEQUENCE [LARGE SCALE GENOMIC DNA]</scope>
    <source>
        <strain evidence="1 2">ATCC 35958</strain>
    </source>
</reference>
<evidence type="ECO:0000313" key="2">
    <source>
        <dbReference type="Proteomes" id="UP000199766"/>
    </source>
</evidence>
<dbReference type="GO" id="GO:0051213">
    <property type="term" value="F:dioxygenase activity"/>
    <property type="evidence" value="ECO:0007669"/>
    <property type="project" value="InterPro"/>
</dbReference>